<evidence type="ECO:0000313" key="3">
    <source>
        <dbReference type="EMBL" id="MED6215880.1"/>
    </source>
</evidence>
<name>A0ABU6Z0Z9_9FABA</name>
<feature type="region of interest" description="Disordered" evidence="2">
    <location>
        <begin position="1"/>
        <end position="39"/>
    </location>
</feature>
<gene>
    <name evidence="3" type="ORF">PIB30_002569</name>
</gene>
<reference evidence="3 4" key="1">
    <citation type="journal article" date="2023" name="Plants (Basel)">
        <title>Bridging the Gap: Combining Genomics and Transcriptomics Approaches to Understand Stylosanthes scabra, an Orphan Legume from the Brazilian Caatinga.</title>
        <authorList>
            <person name="Ferreira-Neto J.R.C."/>
            <person name="da Silva M.D."/>
            <person name="Binneck E."/>
            <person name="de Melo N.F."/>
            <person name="da Silva R.H."/>
            <person name="de Melo A.L.T.M."/>
            <person name="Pandolfi V."/>
            <person name="Bustamante F.O."/>
            <person name="Brasileiro-Vidal A.C."/>
            <person name="Benko-Iseppon A.M."/>
        </authorList>
    </citation>
    <scope>NUCLEOTIDE SEQUENCE [LARGE SCALE GENOMIC DNA]</scope>
    <source>
        <tissue evidence="3">Leaves</tissue>
    </source>
</reference>
<dbReference type="EMBL" id="JASCZI010271865">
    <property type="protein sequence ID" value="MED6215880.1"/>
    <property type="molecule type" value="Genomic_DNA"/>
</dbReference>
<evidence type="ECO:0000256" key="2">
    <source>
        <dbReference type="SAM" id="MobiDB-lite"/>
    </source>
</evidence>
<sequence length="143" mass="16576">MEEQQYNGVRQADHKSVDAGEEDYEALGLRKKRDESRTFEREMAEISHNNKGGDDNSEIQITPEKGVISKDQTIQESEKALRDLLERQTRKVAIAIEAIKRAEEMANRQRVILEEAEKRERLELFKKSNKSLLLKGLISMSFR</sequence>
<keyword evidence="4" id="KW-1185">Reference proteome</keyword>
<protein>
    <submittedName>
        <fullName evidence="3">Uncharacterized protein</fullName>
    </submittedName>
</protein>
<dbReference type="Proteomes" id="UP001341840">
    <property type="component" value="Unassembled WGS sequence"/>
</dbReference>
<evidence type="ECO:0000313" key="4">
    <source>
        <dbReference type="Proteomes" id="UP001341840"/>
    </source>
</evidence>
<accession>A0ABU6Z0Z9</accession>
<proteinExistence type="predicted"/>
<keyword evidence="1" id="KW-0175">Coiled coil</keyword>
<comment type="caution">
    <text evidence="3">The sequence shown here is derived from an EMBL/GenBank/DDBJ whole genome shotgun (WGS) entry which is preliminary data.</text>
</comment>
<feature type="coiled-coil region" evidence="1">
    <location>
        <begin position="85"/>
        <end position="119"/>
    </location>
</feature>
<evidence type="ECO:0000256" key="1">
    <source>
        <dbReference type="SAM" id="Coils"/>
    </source>
</evidence>
<organism evidence="3 4">
    <name type="scientific">Stylosanthes scabra</name>
    <dbReference type="NCBI Taxonomy" id="79078"/>
    <lineage>
        <taxon>Eukaryota</taxon>
        <taxon>Viridiplantae</taxon>
        <taxon>Streptophyta</taxon>
        <taxon>Embryophyta</taxon>
        <taxon>Tracheophyta</taxon>
        <taxon>Spermatophyta</taxon>
        <taxon>Magnoliopsida</taxon>
        <taxon>eudicotyledons</taxon>
        <taxon>Gunneridae</taxon>
        <taxon>Pentapetalae</taxon>
        <taxon>rosids</taxon>
        <taxon>fabids</taxon>
        <taxon>Fabales</taxon>
        <taxon>Fabaceae</taxon>
        <taxon>Papilionoideae</taxon>
        <taxon>50 kb inversion clade</taxon>
        <taxon>dalbergioids sensu lato</taxon>
        <taxon>Dalbergieae</taxon>
        <taxon>Pterocarpus clade</taxon>
        <taxon>Stylosanthes</taxon>
    </lineage>
</organism>